<name>A0A0G1YTY1_9BACT</name>
<accession>A0A0G1YTY1</accession>
<dbReference type="EMBL" id="LCQD01000052">
    <property type="protein sequence ID" value="KKW09824.1"/>
    <property type="molecule type" value="Genomic_DNA"/>
</dbReference>
<dbReference type="Gene3D" id="2.40.300.10">
    <property type="entry name" value="Head decoration protein D"/>
    <property type="match status" value="1"/>
</dbReference>
<gene>
    <name evidence="1" type="ORF">UY48_C0052G0003</name>
</gene>
<evidence type="ECO:0000313" key="2">
    <source>
        <dbReference type="Proteomes" id="UP000034588"/>
    </source>
</evidence>
<reference evidence="1 2" key="1">
    <citation type="journal article" date="2015" name="Nature">
        <title>rRNA introns, odd ribosomes, and small enigmatic genomes across a large radiation of phyla.</title>
        <authorList>
            <person name="Brown C.T."/>
            <person name="Hug L.A."/>
            <person name="Thomas B.C."/>
            <person name="Sharon I."/>
            <person name="Castelle C.J."/>
            <person name="Singh A."/>
            <person name="Wilkins M.J."/>
            <person name="Williams K.H."/>
            <person name="Banfield J.F."/>
        </authorList>
    </citation>
    <scope>NUCLEOTIDE SEQUENCE [LARGE SCALE GENOMIC DNA]</scope>
</reference>
<dbReference type="AlphaFoldDB" id="A0A0G1YTY1"/>
<evidence type="ECO:0000313" key="1">
    <source>
        <dbReference type="EMBL" id="KKW09824.1"/>
    </source>
</evidence>
<dbReference type="PATRIC" id="fig|1618448.3.peg.1179"/>
<protein>
    <submittedName>
        <fullName evidence="1">Uncharacterized protein</fullName>
    </submittedName>
</protein>
<organism evidence="1 2">
    <name type="scientific">Candidatus Gottesmanbacteria bacterium GW2011_GWB1_49_7</name>
    <dbReference type="NCBI Taxonomy" id="1618448"/>
    <lineage>
        <taxon>Bacteria</taxon>
        <taxon>Candidatus Gottesmaniibacteriota</taxon>
    </lineage>
</organism>
<comment type="caution">
    <text evidence="1">The sequence shown here is derived from an EMBL/GenBank/DDBJ whole genome shotgun (WGS) entry which is preliminary data.</text>
</comment>
<dbReference type="Proteomes" id="UP000034588">
    <property type="component" value="Unassembled WGS sequence"/>
</dbReference>
<proteinExistence type="predicted"/>
<sequence length="695" mass="72213">MATLTDNADTGDFVLSGDLTVTGGDIVGAATTNLLNAATTVNLGSTAVTRAINIGTGTNADTINIGTGATTADVITFGNTTQGIATTFTVNSGAQTATPVTFDLDEVTSVTAFDLSVDALTTGTGLLIDDGTAAGLSSGTLLQVQSATTDTTAITDGMLAYFNWSGAATKSGDLVRINIGTNLFNVTDDGSSLFSVSETGVTSAVPHSFTAAGDVSIAYDLQFTNQTSSSIKTNAPLTIEAGESSENNNLTLKTYGTGKIITDGAFSVNSQSALSASATPSVGGGSYYTTPGTQTFTNFTDGVAGQLIFIEHVDATTDYDCTASNLNCGTTDITTTASGDASAWIYDGTDWHLIAFMDDSDNHETGNGFDLAELFVSTETLQQGDVVSIHPTENIKVQKALSGDNQRVIGVVSTSPGLILGEQIEGVNAYAIALTGRVPVKVNQNSLPIVQGDFIGASSELGKGQKISSGFIVGRALESWTSNSGKDTVEIFVNPIYVNPTDSQLQDSIATLQNDMALMQSQLDLGQEASSSASFTDLSINNLTVLGDAILGNTVINGKLNVGTLQFDNTNNSIDAIGVLKIQPLALANVEFLGGLITFDTQGNIKAREITAEKYNVRGASAGEGTLLSNEYEVFIYSVAVTPESLVLVTPKTLVDYPLVVTEKQEGIGFKVKMSVTSAEDTLFDWFIVDKVSSN</sequence>